<protein>
    <submittedName>
        <fullName evidence="1">Uncharacterized protein</fullName>
    </submittedName>
</protein>
<comment type="caution">
    <text evidence="1">The sequence shown here is derived from an EMBL/GenBank/DDBJ whole genome shotgun (WGS) entry which is preliminary data.</text>
</comment>
<proteinExistence type="predicted"/>
<dbReference type="OrthoDB" id="3642757at2759"/>
<dbReference type="EMBL" id="LFZN01000012">
    <property type="protein sequence ID" value="KXT05573.1"/>
    <property type="molecule type" value="Genomic_DNA"/>
</dbReference>
<name>A0A139HT64_9PEZI</name>
<organism evidence="1 2">
    <name type="scientific">Pseudocercospora eumusae</name>
    <dbReference type="NCBI Taxonomy" id="321146"/>
    <lineage>
        <taxon>Eukaryota</taxon>
        <taxon>Fungi</taxon>
        <taxon>Dikarya</taxon>
        <taxon>Ascomycota</taxon>
        <taxon>Pezizomycotina</taxon>
        <taxon>Dothideomycetes</taxon>
        <taxon>Dothideomycetidae</taxon>
        <taxon>Mycosphaerellales</taxon>
        <taxon>Mycosphaerellaceae</taxon>
        <taxon>Pseudocercospora</taxon>
    </lineage>
</organism>
<accession>A0A139HT64</accession>
<sequence>MAAVGADFEPSSDPTWVFKAPIGLAHYKEVVNASSDALKKYHLANDMKDIVKNVDEIVNSTEAFSKGALSEVLAVDKHDFSVTLYQGEDLQRQAKALQDQIHQTKDILMTQGLLKGMIDLSKINTTRWTNRNIQARRENLTSSTGQSLHNMTETLIKLRISPNRDPVQVWKEYLDSRTTASNEIYESAGTLLNLAMQLSTTWSQYIETLSEHRDWAQEICRQLEQPHFLIFWSRPKSCRISDGVWYNFEKIDDKIGLSLLRLKAPYIRVQLAYRSLGRHLGNVEETIVNIRRLEEFERLADPFTKVEIPGDVEGYLADQAEIAMGMLQRVVEEEKGFNKEAWMRNYKGAPLLR</sequence>
<reference evidence="1 2" key="1">
    <citation type="submission" date="2015-07" db="EMBL/GenBank/DDBJ databases">
        <title>Comparative genomics of the Sigatoka disease complex on banana suggests a link between parallel evolutionary changes in Pseudocercospora fijiensis and Pseudocercospora eumusae and increased virulence on the banana host.</title>
        <authorList>
            <person name="Chang T.-C."/>
            <person name="Salvucci A."/>
            <person name="Crous P.W."/>
            <person name="Stergiopoulos I."/>
        </authorList>
    </citation>
    <scope>NUCLEOTIDE SEQUENCE [LARGE SCALE GENOMIC DNA]</scope>
    <source>
        <strain evidence="1 2">CBS 114824</strain>
    </source>
</reference>
<dbReference type="Proteomes" id="UP000070133">
    <property type="component" value="Unassembled WGS sequence"/>
</dbReference>
<evidence type="ECO:0000313" key="1">
    <source>
        <dbReference type="EMBL" id="KXT05573.1"/>
    </source>
</evidence>
<keyword evidence="2" id="KW-1185">Reference proteome</keyword>
<dbReference type="AlphaFoldDB" id="A0A139HT64"/>
<gene>
    <name evidence="1" type="ORF">AC578_3708</name>
</gene>
<evidence type="ECO:0000313" key="2">
    <source>
        <dbReference type="Proteomes" id="UP000070133"/>
    </source>
</evidence>